<sequence>MSSNDDKQPDATPEVALLRWYGQCPPLKATGYLSQTGVVARAVSPSGEIGSSLEVILPPLHHSKLQGSRMKQIYSFLEFNLNAANSIRKWLTQTEHPTQSNASAIHCDCRQTLFLTDMAEEVKVPLLLWMHNESNLIALHEHQSQPQQLRQKRELVLRKLTVAYAVAKLIHHAQQRSSDGGDSAFDETLFQLDKFMVRIVPTSIETQPHGSIFTTRIVGADLLSTPPLQLNIIAPDFEVLNSFGDYDEHNEQNGCSLEVEILDPTALPLTETGGGANDTTGSSRSNKDDDELLSCHLFGILLHELFAGSHPFPEDEEEGKGLIDKEGELQESTHSSSSEPLTKKTMEDLLASSGGDDNVIDSSIQSKALSRVICMSKEDTTAATNGSSSESKISEQLSRSKYIPLKDLGFPSSLSLLVENMLQSGWGQILRPDDSMPYAIEDLHLLLKDPDRFLFDSAEKQGGSLNVSQNKLYGREKETSLITDAFYRVSMSGESEVLLVDGFSGCGKSKLIQSVIGQVNFAGGYVIQGKFDEIAQYSSQISVLTNALNQLCILICEKNDPIVVNDIAIELMLVFGTHLYTLVRVLPNVAMLSQQLNLFDHDEALNLSNVPYILLLFLRVVSNKSRPVMLYLDDLQWADPVTLDVINCILSDIKGNNCVFVVGSHRNHQIECQSHPLHMFIDRLEECQVQPTKIHLHGLEAADLNTLISDALGLFPRMSRLLSNIIQRKTEGNPFYVLEFLKSLVERNLLQYSLRERRWVWDAEKIESEQISENVSELLTRKISSIPEERQRALHIVSCFGTSIGSDVVHAISEVAEYSFLGRELEYAYSDGFMERDSPSGGYKFAHDKVREAAYGQMKEEDRNMLHYDIGVALLNKGEGLESDNMLFLCVDQLNRGQAMISTPEEVLEAVEMNHSAASHALAACDFTAALKYAKTALKLVGEGNQFADFKKILFVMANAAYSCGVYEEASIAIDAILQDEVSLDEKFKFDVYDLKITMLVSRQEGKLAYITCLEVLRKLGDDAASPFVHDANNIDFQRRLDQISGQLKQVAETDLMAMNDMTNPAHLRLIHFYNQAAVISYFVQPKMIKRITCRLVELTLEHGVSKYTAISLVRYAMTLPSKEAYRIGKMAISLGNRFDLIDQIPSIYLSFYGHIAIYAQPVQSCAEMLKRAFEIGLSIKDLTTFHNSNQYIHKSLLAGTNLNLLRNFSQHQLRLMNENAQTTAMMYATLLNTTISTLISNDEKVESGQEREHISKNPEFQGGLNFHGAMKSFWLGHYERCRYHCEKGITSSDVKQIKSVMMIFYNGISCFHSGKKYKSNRMLQSTVRNAIKVMRERREESPWNYGNKLNLLEAESYSFNGGRDEMAIISYTAAIAASKSSKFVHEQGLSCELAALHFKRRKELNTAVVYFKQAKACYEEWGSQVKIDAIINRLTASSEQN</sequence>
<keyword evidence="4" id="KW-1185">Reference proteome</keyword>
<protein>
    <submittedName>
        <fullName evidence="3">AAA ATPase</fullName>
    </submittedName>
</protein>
<dbReference type="InterPro" id="IPR041664">
    <property type="entry name" value="AAA_16"/>
</dbReference>
<evidence type="ECO:0000313" key="3">
    <source>
        <dbReference type="EMBL" id="KAK1732609.1"/>
    </source>
</evidence>
<dbReference type="InterPro" id="IPR027417">
    <property type="entry name" value="P-loop_NTPase"/>
</dbReference>
<proteinExistence type="predicted"/>
<feature type="region of interest" description="Disordered" evidence="1">
    <location>
        <begin position="267"/>
        <end position="288"/>
    </location>
</feature>
<comment type="caution">
    <text evidence="3">The sequence shown here is derived from an EMBL/GenBank/DDBJ whole genome shotgun (WGS) entry which is preliminary data.</text>
</comment>
<dbReference type="PANTHER" id="PTHR43642:SF1">
    <property type="entry name" value="HYBRID SIGNAL TRANSDUCTION HISTIDINE KINASE G"/>
    <property type="match status" value="1"/>
</dbReference>
<dbReference type="Pfam" id="PF13191">
    <property type="entry name" value="AAA_16"/>
    <property type="match status" value="1"/>
</dbReference>
<gene>
    <name evidence="3" type="ORF">QTG54_016670</name>
</gene>
<dbReference type="PANTHER" id="PTHR43642">
    <property type="entry name" value="HYBRID SIGNAL TRANSDUCTION HISTIDINE KINASE G"/>
    <property type="match status" value="1"/>
</dbReference>
<name>A0AAD8XRQ4_9STRA</name>
<dbReference type="InterPro" id="IPR053159">
    <property type="entry name" value="Hybrid_Histidine_Kinase"/>
</dbReference>
<accession>A0AAD8XRQ4</accession>
<dbReference type="EMBL" id="JATAAI010000062">
    <property type="protein sequence ID" value="KAK1732609.1"/>
    <property type="molecule type" value="Genomic_DNA"/>
</dbReference>
<evidence type="ECO:0000259" key="2">
    <source>
        <dbReference type="Pfam" id="PF13191"/>
    </source>
</evidence>
<evidence type="ECO:0000313" key="4">
    <source>
        <dbReference type="Proteomes" id="UP001224775"/>
    </source>
</evidence>
<dbReference type="Proteomes" id="UP001224775">
    <property type="component" value="Unassembled WGS sequence"/>
</dbReference>
<feature type="domain" description="Orc1-like AAA ATPase" evidence="2">
    <location>
        <begin position="471"/>
        <end position="654"/>
    </location>
</feature>
<organism evidence="3 4">
    <name type="scientific">Skeletonema marinoi</name>
    <dbReference type="NCBI Taxonomy" id="267567"/>
    <lineage>
        <taxon>Eukaryota</taxon>
        <taxon>Sar</taxon>
        <taxon>Stramenopiles</taxon>
        <taxon>Ochrophyta</taxon>
        <taxon>Bacillariophyta</taxon>
        <taxon>Coscinodiscophyceae</taxon>
        <taxon>Thalassiosirophycidae</taxon>
        <taxon>Thalassiosirales</taxon>
        <taxon>Skeletonemataceae</taxon>
        <taxon>Skeletonema</taxon>
        <taxon>Skeletonema marinoi-dohrnii complex</taxon>
    </lineage>
</organism>
<reference evidence="3" key="1">
    <citation type="submission" date="2023-06" db="EMBL/GenBank/DDBJ databases">
        <title>Survivors Of The Sea: Transcriptome response of Skeletonema marinoi to long-term dormancy.</title>
        <authorList>
            <person name="Pinder M.I.M."/>
            <person name="Kourtchenko O."/>
            <person name="Robertson E.K."/>
            <person name="Larsson T."/>
            <person name="Maumus F."/>
            <person name="Osuna-Cruz C.M."/>
            <person name="Vancaester E."/>
            <person name="Stenow R."/>
            <person name="Vandepoele K."/>
            <person name="Ploug H."/>
            <person name="Bruchert V."/>
            <person name="Godhe A."/>
            <person name="Topel M."/>
        </authorList>
    </citation>
    <scope>NUCLEOTIDE SEQUENCE</scope>
    <source>
        <strain evidence="3">R05AC</strain>
    </source>
</reference>
<dbReference type="SUPFAM" id="SSF52540">
    <property type="entry name" value="P-loop containing nucleoside triphosphate hydrolases"/>
    <property type="match status" value="1"/>
</dbReference>
<evidence type="ECO:0000256" key="1">
    <source>
        <dbReference type="SAM" id="MobiDB-lite"/>
    </source>
</evidence>